<dbReference type="GO" id="GO:0009897">
    <property type="term" value="C:external side of plasma membrane"/>
    <property type="evidence" value="ECO:0007669"/>
    <property type="project" value="TreeGrafter"/>
</dbReference>
<keyword evidence="14" id="KW-1185">Reference proteome</keyword>
<keyword evidence="7" id="KW-0675">Receptor</keyword>
<feature type="transmembrane region" description="Helical" evidence="10">
    <location>
        <begin position="326"/>
        <end position="347"/>
    </location>
</feature>
<sequence>MKVPLVPALLLCAWLRAAVLRTAGHSGRTTVAPASGLNITFDSRTMILSWSCKDNTSLSRCILIHKKDGPIEYRLRNKQCFCTFREVTLHGGVTFEVHVQTSQGEFQEKMPYPNSGREGSAARNFSCFIYNADFMNCSWARGPTAPCDVQYSLSIRDSKGRREIPCPYYTQDAGTHVGCHLNNLSGLTSRNYFLVTGTSREVGIQFFDSLLDVNKIERFDPPGNITVTCNKTQCVVRWRQPRTRQRRHFLEFRYQLHVCRQNSQPDTENTLITVQGGLDNRYNLPSSEPRAKRTVKMRTADFRILTWGPWSRPTEFGSDDGQTSSVHIYVLLVLGTLVCALFLGFLFKRCVQMQRLFPPVPKIKDKLNDENQVEDQVGRGGRSGQLGWKARERGHGDTGSECQPPCFSTSWDFSVTTGCGWNLYPAPGPSTWVRVRVSSGRGQRFL</sequence>
<gene>
    <name evidence="13" type="primary">CSF2RA</name>
</gene>
<evidence type="ECO:0000313" key="13">
    <source>
        <dbReference type="Ensembl" id="ENSSBOP00000003197.1"/>
    </source>
</evidence>
<evidence type="ECO:0000256" key="4">
    <source>
        <dbReference type="ARBA" id="ARBA00022729"/>
    </source>
</evidence>
<dbReference type="AlphaFoldDB" id="A0A2K6S735"/>
<dbReference type="Pfam" id="PF18611">
    <property type="entry name" value="IL3Ra_N"/>
    <property type="match status" value="1"/>
</dbReference>
<dbReference type="GO" id="GO:0038157">
    <property type="term" value="P:granulocyte-macrophage colony-stimulating factor signaling pathway"/>
    <property type="evidence" value="ECO:0007669"/>
    <property type="project" value="Ensembl"/>
</dbReference>
<dbReference type="PROSITE" id="PS50853">
    <property type="entry name" value="FN3"/>
    <property type="match status" value="1"/>
</dbReference>
<dbReference type="GO" id="GO:0007259">
    <property type="term" value="P:cell surface receptor signaling pathway via JAK-STAT"/>
    <property type="evidence" value="ECO:0007669"/>
    <property type="project" value="Ensembl"/>
</dbReference>
<feature type="compositionally biased region" description="Basic and acidic residues" evidence="9">
    <location>
        <begin position="389"/>
        <end position="398"/>
    </location>
</feature>
<evidence type="ECO:0000256" key="7">
    <source>
        <dbReference type="ARBA" id="ARBA00023170"/>
    </source>
</evidence>
<evidence type="ECO:0000256" key="9">
    <source>
        <dbReference type="SAM" id="MobiDB-lite"/>
    </source>
</evidence>
<protein>
    <submittedName>
        <fullName evidence="13">Colony stimulating factor 2 receptor subunit alpha</fullName>
    </submittedName>
</protein>
<evidence type="ECO:0000256" key="8">
    <source>
        <dbReference type="ARBA" id="ARBA00023180"/>
    </source>
</evidence>
<evidence type="ECO:0000256" key="5">
    <source>
        <dbReference type="ARBA" id="ARBA00022989"/>
    </source>
</evidence>
<keyword evidence="8" id="KW-0325">Glycoprotein</keyword>
<dbReference type="PANTHER" id="PTHR23037">
    <property type="entry name" value="CYTOKINE RECEPTOR"/>
    <property type="match status" value="1"/>
</dbReference>
<organism evidence="13 14">
    <name type="scientific">Saimiri boliviensis boliviensis</name>
    <name type="common">Bolivian squirrel monkey</name>
    <dbReference type="NCBI Taxonomy" id="39432"/>
    <lineage>
        <taxon>Eukaryota</taxon>
        <taxon>Metazoa</taxon>
        <taxon>Chordata</taxon>
        <taxon>Craniata</taxon>
        <taxon>Vertebrata</taxon>
        <taxon>Euteleostomi</taxon>
        <taxon>Mammalia</taxon>
        <taxon>Eutheria</taxon>
        <taxon>Euarchontoglires</taxon>
        <taxon>Primates</taxon>
        <taxon>Haplorrhini</taxon>
        <taxon>Platyrrhini</taxon>
        <taxon>Cebidae</taxon>
        <taxon>Saimiriinae</taxon>
        <taxon>Saimiri</taxon>
    </lineage>
</organism>
<comment type="subcellular location">
    <subcellularLocation>
        <location evidence="1">Membrane</location>
        <topology evidence="1">Single-pass type I membrane protein</topology>
    </subcellularLocation>
</comment>
<dbReference type="STRING" id="39432.ENSSBOP00000003197"/>
<evidence type="ECO:0000256" key="3">
    <source>
        <dbReference type="ARBA" id="ARBA00022692"/>
    </source>
</evidence>
<feature type="signal peptide" evidence="11">
    <location>
        <begin position="1"/>
        <end position="24"/>
    </location>
</feature>
<feature type="region of interest" description="Disordered" evidence="9">
    <location>
        <begin position="371"/>
        <end position="402"/>
    </location>
</feature>
<dbReference type="FunFam" id="2.60.40.10:FF:001087">
    <property type="entry name" value="Colony stimulating factor 2 receptor alpha subunit"/>
    <property type="match status" value="1"/>
</dbReference>
<evidence type="ECO:0000256" key="1">
    <source>
        <dbReference type="ARBA" id="ARBA00004479"/>
    </source>
</evidence>
<dbReference type="GO" id="GO:0070665">
    <property type="term" value="P:positive regulation of leukocyte proliferation"/>
    <property type="evidence" value="ECO:0007669"/>
    <property type="project" value="Ensembl"/>
</dbReference>
<dbReference type="GeneTree" id="ENSGT00520000055993"/>
<proteinExistence type="inferred from homology"/>
<dbReference type="InterPro" id="IPR040907">
    <property type="entry name" value="IL3Ra_N"/>
</dbReference>
<dbReference type="PROSITE" id="PS01356">
    <property type="entry name" value="HEMATOPO_REC_S_F2"/>
    <property type="match status" value="1"/>
</dbReference>
<keyword evidence="5 10" id="KW-1133">Transmembrane helix</keyword>
<evidence type="ECO:0000256" key="11">
    <source>
        <dbReference type="SAM" id="SignalP"/>
    </source>
</evidence>
<dbReference type="GO" id="GO:0030526">
    <property type="term" value="C:granulocyte macrophage colony-stimulating factor receptor complex"/>
    <property type="evidence" value="ECO:0007669"/>
    <property type="project" value="Ensembl"/>
</dbReference>
<dbReference type="Gene3D" id="2.60.40.10">
    <property type="entry name" value="Immunoglobulins"/>
    <property type="match status" value="2"/>
</dbReference>
<dbReference type="OMA" id="NWRKMEL"/>
<dbReference type="InterPro" id="IPR013783">
    <property type="entry name" value="Ig-like_fold"/>
</dbReference>
<reference evidence="13" key="1">
    <citation type="submission" date="2025-08" db="UniProtKB">
        <authorList>
            <consortium name="Ensembl"/>
        </authorList>
    </citation>
    <scope>IDENTIFICATION</scope>
</reference>
<evidence type="ECO:0000313" key="14">
    <source>
        <dbReference type="Proteomes" id="UP000233220"/>
    </source>
</evidence>
<dbReference type="InterPro" id="IPR003961">
    <property type="entry name" value="FN3_dom"/>
</dbReference>
<keyword evidence="6 10" id="KW-0472">Membrane</keyword>
<reference evidence="13" key="2">
    <citation type="submission" date="2025-09" db="UniProtKB">
        <authorList>
            <consortium name="Ensembl"/>
        </authorList>
    </citation>
    <scope>IDENTIFICATION</scope>
</reference>
<evidence type="ECO:0000256" key="10">
    <source>
        <dbReference type="SAM" id="Phobius"/>
    </source>
</evidence>
<dbReference type="Ensembl" id="ENSSBOT00000017420.1">
    <property type="protein sequence ID" value="ENSSBOP00000003197.1"/>
    <property type="gene ID" value="ENSSBOG00000015957.1"/>
</dbReference>
<name>A0A2K6S735_SAIBB</name>
<dbReference type="InterPro" id="IPR015321">
    <property type="entry name" value="TypeI_recpt_CBD"/>
</dbReference>
<evidence type="ECO:0000259" key="12">
    <source>
        <dbReference type="PROSITE" id="PS50853"/>
    </source>
</evidence>
<evidence type="ECO:0000256" key="2">
    <source>
        <dbReference type="ARBA" id="ARBA00008159"/>
    </source>
</evidence>
<dbReference type="InterPro" id="IPR036116">
    <property type="entry name" value="FN3_sf"/>
</dbReference>
<dbReference type="Pfam" id="PF09240">
    <property type="entry name" value="IL6Ra-bind"/>
    <property type="match status" value="1"/>
</dbReference>
<keyword evidence="3 10" id="KW-0812">Transmembrane</keyword>
<dbReference type="InterPro" id="IPR003532">
    <property type="entry name" value="Short_hematopoietin_rcpt_2_CS"/>
</dbReference>
<accession>A0A2K6S735</accession>
<dbReference type="SUPFAM" id="SSF49265">
    <property type="entry name" value="Fibronectin type III"/>
    <property type="match status" value="2"/>
</dbReference>
<evidence type="ECO:0000256" key="6">
    <source>
        <dbReference type="ARBA" id="ARBA00023136"/>
    </source>
</evidence>
<comment type="similarity">
    <text evidence="2">Belongs to the type I cytokine receptor family. Type 5 subfamily.</text>
</comment>
<keyword evidence="4 11" id="KW-0732">Signal</keyword>
<dbReference type="GO" id="GO:0004896">
    <property type="term" value="F:cytokine receptor activity"/>
    <property type="evidence" value="ECO:0007669"/>
    <property type="project" value="InterPro"/>
</dbReference>
<dbReference type="PANTHER" id="PTHR23037:SF46">
    <property type="entry name" value="INTERLEUKIN 5 RECEPTOR SUBUNIT ALPHA"/>
    <property type="match status" value="1"/>
</dbReference>
<feature type="chain" id="PRO_5014397014" evidence="11">
    <location>
        <begin position="25"/>
        <end position="446"/>
    </location>
</feature>
<dbReference type="Proteomes" id="UP000233220">
    <property type="component" value="Unplaced"/>
</dbReference>
<feature type="domain" description="Fibronectin type-III" evidence="12">
    <location>
        <begin position="221"/>
        <end position="321"/>
    </location>
</feature>